<gene>
    <name evidence="2" type="ORF">BRADI_3g28617v3</name>
</gene>
<dbReference type="EMBL" id="CM000882">
    <property type="protein sequence ID" value="PNT67530.1"/>
    <property type="molecule type" value="Genomic_DNA"/>
</dbReference>
<organism evidence="2">
    <name type="scientific">Brachypodium distachyon</name>
    <name type="common">Purple false brome</name>
    <name type="synonym">Trachynia distachya</name>
    <dbReference type="NCBI Taxonomy" id="15368"/>
    <lineage>
        <taxon>Eukaryota</taxon>
        <taxon>Viridiplantae</taxon>
        <taxon>Streptophyta</taxon>
        <taxon>Embryophyta</taxon>
        <taxon>Tracheophyta</taxon>
        <taxon>Spermatophyta</taxon>
        <taxon>Magnoliopsida</taxon>
        <taxon>Liliopsida</taxon>
        <taxon>Poales</taxon>
        <taxon>Poaceae</taxon>
        <taxon>BOP clade</taxon>
        <taxon>Pooideae</taxon>
        <taxon>Stipodae</taxon>
        <taxon>Brachypodieae</taxon>
        <taxon>Brachypodium</taxon>
    </lineage>
</organism>
<evidence type="ECO:0000313" key="2">
    <source>
        <dbReference type="EMBL" id="PNT67530.1"/>
    </source>
</evidence>
<dbReference type="Proteomes" id="UP000008810">
    <property type="component" value="Chromosome 3"/>
</dbReference>
<reference evidence="2" key="2">
    <citation type="submission" date="2017-06" db="EMBL/GenBank/DDBJ databases">
        <title>WGS assembly of Brachypodium distachyon.</title>
        <authorList>
            <consortium name="The International Brachypodium Initiative"/>
            <person name="Lucas S."/>
            <person name="Harmon-Smith M."/>
            <person name="Lail K."/>
            <person name="Tice H."/>
            <person name="Grimwood J."/>
            <person name="Bruce D."/>
            <person name="Barry K."/>
            <person name="Shu S."/>
            <person name="Lindquist E."/>
            <person name="Wang M."/>
            <person name="Pitluck S."/>
            <person name="Vogel J.P."/>
            <person name="Garvin D.F."/>
            <person name="Mockler T.C."/>
            <person name="Schmutz J."/>
            <person name="Rokhsar D."/>
            <person name="Bevan M.W."/>
        </authorList>
    </citation>
    <scope>NUCLEOTIDE SEQUENCE</scope>
    <source>
        <strain evidence="2">Bd21</strain>
    </source>
</reference>
<name>A0A2K2CZS1_BRADI</name>
<evidence type="ECO:0000256" key="1">
    <source>
        <dbReference type="SAM" id="MobiDB-lite"/>
    </source>
</evidence>
<protein>
    <submittedName>
        <fullName evidence="2 3">Uncharacterized protein</fullName>
    </submittedName>
</protein>
<feature type="region of interest" description="Disordered" evidence="1">
    <location>
        <begin position="1"/>
        <end position="22"/>
    </location>
</feature>
<reference evidence="2 3" key="1">
    <citation type="journal article" date="2010" name="Nature">
        <title>Genome sequencing and analysis of the model grass Brachypodium distachyon.</title>
        <authorList>
            <consortium name="International Brachypodium Initiative"/>
        </authorList>
    </citation>
    <scope>NUCLEOTIDE SEQUENCE [LARGE SCALE GENOMIC DNA]</scope>
    <source>
        <strain evidence="2 3">Bd21</strain>
    </source>
</reference>
<evidence type="ECO:0000313" key="4">
    <source>
        <dbReference type="Proteomes" id="UP000008810"/>
    </source>
</evidence>
<proteinExistence type="predicted"/>
<evidence type="ECO:0000313" key="3">
    <source>
        <dbReference type="EnsemblPlants" id="PNT67530"/>
    </source>
</evidence>
<dbReference type="AlphaFoldDB" id="A0A2K2CZS1"/>
<keyword evidence="4" id="KW-1185">Reference proteome</keyword>
<sequence length="189" mass="20398">MATARPHFPTTLPFAPTSSNPCHGPEEVLATCDQEHRDMAAPGAAAGQPAPGPRLLHGGVSVQGPVVVHRRGWHHGPRDMHNSDARQLPRHHTCSHAQMATWTLEPAAPTPTRCSAARWCSVRTWAPSEMHPEFTDDYMLPSVHGVRHDEVPAPKRHSSRHQVATPEVSPAAIRTAIMTSTDTAALAGV</sequence>
<dbReference type="InParanoid" id="A0A2K2CZS1"/>
<reference evidence="3" key="3">
    <citation type="submission" date="2018-08" db="UniProtKB">
        <authorList>
            <consortium name="EnsemblPlants"/>
        </authorList>
    </citation>
    <scope>IDENTIFICATION</scope>
    <source>
        <strain evidence="3">cv. Bd21</strain>
    </source>
</reference>
<accession>A0A2K2CZS1</accession>
<dbReference type="EnsemblPlants" id="PNT67530">
    <property type="protein sequence ID" value="PNT67530"/>
    <property type="gene ID" value="BRADI_3g28617v3"/>
</dbReference>
<dbReference type="Gramene" id="PNT67530">
    <property type="protein sequence ID" value="PNT67530"/>
    <property type="gene ID" value="BRADI_3g28617v3"/>
</dbReference>